<dbReference type="CDD" id="cd04077">
    <property type="entry name" value="Peptidases_S8_PCSK9_ProteinaseK_like"/>
    <property type="match status" value="1"/>
</dbReference>
<dbReference type="InterPro" id="IPR023828">
    <property type="entry name" value="Peptidase_S8_Ser-AS"/>
</dbReference>
<feature type="active site" description="Charge relay system" evidence="5">
    <location>
        <position position="148"/>
    </location>
</feature>
<sequence>MTSAYQSAAQENNVLTGDAPEAPPRKKGDHESIRKKLQDAGVLRVSEEQGNLDSLRQLTDVIDEIEQGVKLTLNTEYCKSYDIPYDRRNWGLDALDGNLNSFKYDIWGDGEGIDVYVADTGINPNHEDFTGRVTIGWPTSASVDDDGHGTHVASIIVGTNSGVAKRANIISLKVCSSYGCYLSDILESCLWAKQRVQSSGRLSVINFSLGGPFTSSLNDAVDDLLAAGIPAIVAAGNSNKDACTVSPASTPNALTVGAFNYYFEKSSFSNYGPCLDLYAPGESIEAADFSGNNQYTKMSGTSMAAPFVTGAVAAWLQVLRDNGTITSPSAQVVNYANEYIIQYALRGKLTGVSEGNLALSTPCLDN</sequence>
<organism evidence="8 9">
    <name type="scientific">Lingula anatina</name>
    <name type="common">Brachiopod</name>
    <name type="synonym">Lingula unguis</name>
    <dbReference type="NCBI Taxonomy" id="7574"/>
    <lineage>
        <taxon>Eukaryota</taxon>
        <taxon>Metazoa</taxon>
        <taxon>Spiralia</taxon>
        <taxon>Lophotrochozoa</taxon>
        <taxon>Brachiopoda</taxon>
        <taxon>Linguliformea</taxon>
        <taxon>Lingulata</taxon>
        <taxon>Lingulida</taxon>
        <taxon>Linguloidea</taxon>
        <taxon>Lingulidae</taxon>
        <taxon>Lingula</taxon>
    </lineage>
</organism>
<dbReference type="InterPro" id="IPR015500">
    <property type="entry name" value="Peptidase_S8_subtilisin-rel"/>
</dbReference>
<proteinExistence type="inferred from homology"/>
<dbReference type="InterPro" id="IPR000209">
    <property type="entry name" value="Peptidase_S8/S53_dom"/>
</dbReference>
<evidence type="ECO:0000256" key="1">
    <source>
        <dbReference type="ARBA" id="ARBA00011073"/>
    </source>
</evidence>
<evidence type="ECO:0000313" key="8">
    <source>
        <dbReference type="Proteomes" id="UP000085678"/>
    </source>
</evidence>
<comment type="similarity">
    <text evidence="1 5">Belongs to the peptidase S8 family.</text>
</comment>
<dbReference type="PROSITE" id="PS00137">
    <property type="entry name" value="SUBTILASE_HIS"/>
    <property type="match status" value="1"/>
</dbReference>
<dbReference type="InParanoid" id="A0A1S3JYC5"/>
<dbReference type="AlphaFoldDB" id="A0A1S3JYC5"/>
<feature type="domain" description="Peptidase S8/S53" evidence="7">
    <location>
        <begin position="110"/>
        <end position="325"/>
    </location>
</feature>
<reference evidence="9" key="1">
    <citation type="submission" date="2025-08" db="UniProtKB">
        <authorList>
            <consortium name="RefSeq"/>
        </authorList>
    </citation>
    <scope>IDENTIFICATION</scope>
    <source>
        <tissue evidence="9">Gonads</tissue>
    </source>
</reference>
<dbReference type="GO" id="GO:0005615">
    <property type="term" value="C:extracellular space"/>
    <property type="evidence" value="ECO:0007669"/>
    <property type="project" value="TreeGrafter"/>
</dbReference>
<dbReference type="Gene3D" id="3.40.50.200">
    <property type="entry name" value="Peptidase S8/S53 domain"/>
    <property type="match status" value="1"/>
</dbReference>
<evidence type="ECO:0000256" key="6">
    <source>
        <dbReference type="SAM" id="MobiDB-lite"/>
    </source>
</evidence>
<evidence type="ECO:0000256" key="2">
    <source>
        <dbReference type="ARBA" id="ARBA00022670"/>
    </source>
</evidence>
<dbReference type="InterPro" id="IPR036852">
    <property type="entry name" value="Peptidase_S8/S53_dom_sf"/>
</dbReference>
<dbReference type="InterPro" id="IPR022398">
    <property type="entry name" value="Peptidase_S8_His-AS"/>
</dbReference>
<dbReference type="Proteomes" id="UP000085678">
    <property type="component" value="Unplaced"/>
</dbReference>
<keyword evidence="3 5" id="KW-0378">Hydrolase</keyword>
<feature type="active site" description="Charge relay system" evidence="5">
    <location>
        <position position="119"/>
    </location>
</feature>
<evidence type="ECO:0000313" key="9">
    <source>
        <dbReference type="RefSeq" id="XP_013415302.1"/>
    </source>
</evidence>
<dbReference type="InterPro" id="IPR034193">
    <property type="entry name" value="PCSK9_ProteinaseK-like"/>
</dbReference>
<dbReference type="GeneID" id="106177160"/>
<evidence type="ECO:0000256" key="4">
    <source>
        <dbReference type="ARBA" id="ARBA00022825"/>
    </source>
</evidence>
<dbReference type="SUPFAM" id="SSF52743">
    <property type="entry name" value="Subtilisin-like"/>
    <property type="match status" value="1"/>
</dbReference>
<gene>
    <name evidence="9" type="primary">LOC106177160</name>
</gene>
<feature type="region of interest" description="Disordered" evidence="6">
    <location>
        <begin position="1"/>
        <end position="33"/>
    </location>
</feature>
<dbReference type="Pfam" id="PF00082">
    <property type="entry name" value="Peptidase_S8"/>
    <property type="match status" value="1"/>
</dbReference>
<dbReference type="OrthoDB" id="206201at2759"/>
<dbReference type="PROSITE" id="PS51892">
    <property type="entry name" value="SUBTILASE"/>
    <property type="match status" value="1"/>
</dbReference>
<dbReference type="PROSITE" id="PS00138">
    <property type="entry name" value="SUBTILASE_SER"/>
    <property type="match status" value="1"/>
</dbReference>
<keyword evidence="2 5" id="KW-0645">Protease</keyword>
<evidence type="ECO:0000256" key="5">
    <source>
        <dbReference type="PROSITE-ProRule" id="PRU01240"/>
    </source>
</evidence>
<dbReference type="InterPro" id="IPR050131">
    <property type="entry name" value="Peptidase_S8_subtilisin-like"/>
</dbReference>
<dbReference type="GO" id="GO:0006508">
    <property type="term" value="P:proteolysis"/>
    <property type="evidence" value="ECO:0007669"/>
    <property type="project" value="UniProtKB-KW"/>
</dbReference>
<keyword evidence="8" id="KW-1185">Reference proteome</keyword>
<dbReference type="GO" id="GO:0004252">
    <property type="term" value="F:serine-type endopeptidase activity"/>
    <property type="evidence" value="ECO:0007669"/>
    <property type="project" value="UniProtKB-UniRule"/>
</dbReference>
<evidence type="ECO:0000259" key="7">
    <source>
        <dbReference type="Pfam" id="PF00082"/>
    </source>
</evidence>
<feature type="compositionally biased region" description="Polar residues" evidence="6">
    <location>
        <begin position="1"/>
        <end position="15"/>
    </location>
</feature>
<dbReference type="PRINTS" id="PR00723">
    <property type="entry name" value="SUBTILISIN"/>
</dbReference>
<keyword evidence="4 5" id="KW-0720">Serine protease</keyword>
<dbReference type="RefSeq" id="XP_013415302.1">
    <property type="nucleotide sequence ID" value="XM_013559848.1"/>
</dbReference>
<name>A0A1S3JYC5_LINAN</name>
<feature type="active site" description="Charge relay system" evidence="5">
    <location>
        <position position="302"/>
    </location>
</feature>
<accession>A0A1S3JYC5</accession>
<protein>
    <submittedName>
        <fullName evidence="9">Subtilisin-like protease 2</fullName>
    </submittedName>
</protein>
<dbReference type="PANTHER" id="PTHR43806">
    <property type="entry name" value="PEPTIDASE S8"/>
    <property type="match status" value="1"/>
</dbReference>
<evidence type="ECO:0000256" key="3">
    <source>
        <dbReference type="ARBA" id="ARBA00022801"/>
    </source>
</evidence>
<dbReference type="KEGG" id="lak:106177160"/>
<dbReference type="PANTHER" id="PTHR43806:SF11">
    <property type="entry name" value="CEREVISIN-RELATED"/>
    <property type="match status" value="1"/>
</dbReference>
<feature type="compositionally biased region" description="Basic and acidic residues" evidence="6">
    <location>
        <begin position="23"/>
        <end position="33"/>
    </location>
</feature>